<dbReference type="InterPro" id="IPR050270">
    <property type="entry name" value="DegV_domain_contain"/>
</dbReference>
<dbReference type="SUPFAM" id="SSF82549">
    <property type="entry name" value="DAK1/DegV-like"/>
    <property type="match status" value="1"/>
</dbReference>
<dbReference type="PANTHER" id="PTHR33434">
    <property type="entry name" value="DEGV DOMAIN-CONTAINING PROTEIN DR_1986-RELATED"/>
    <property type="match status" value="1"/>
</dbReference>
<evidence type="ECO:0000313" key="3">
    <source>
        <dbReference type="Proteomes" id="UP000704762"/>
    </source>
</evidence>
<sequence length="288" mass="29805">MAGVAVVTDSTASLGSLRADRAGVGVVPLQVVIDGISRPESEESVTPAEVARALRARKRVSTSRPSPEAFKIMYEGLAERGYAEVVSVHLSSRISGTCEAAEVAARTAPIAVTVVDSGTMAMAAGFAVLAGADLASRGAGAAEVSELVRRRAAASEIFFYVDTLEYLRRGGRIGAAAAMLGSALSVKPLLRVTGGEIRPFERVRTTSKAMLRMEELGVAALARAAGSAAAVEVEIHHLDNRECAEHLLQRLRGRVSTLGEITISEVSAVLGVHAGPGTVGLVVSPAVP</sequence>
<dbReference type="InterPro" id="IPR043168">
    <property type="entry name" value="DegV_C"/>
</dbReference>
<dbReference type="Gene3D" id="3.40.50.10170">
    <property type="match status" value="1"/>
</dbReference>
<name>A0ABS2RFP0_9ACTN</name>
<dbReference type="NCBIfam" id="TIGR00762">
    <property type="entry name" value="DegV"/>
    <property type="match status" value="1"/>
</dbReference>
<reference evidence="2 3" key="1">
    <citation type="submission" date="2021-01" db="EMBL/GenBank/DDBJ databases">
        <title>Sequencing the genomes of 1000 actinobacteria strains.</title>
        <authorList>
            <person name="Klenk H.-P."/>
        </authorList>
    </citation>
    <scope>NUCLEOTIDE SEQUENCE [LARGE SCALE GENOMIC DNA]</scope>
    <source>
        <strain evidence="2 3">DSM 18662</strain>
    </source>
</reference>
<keyword evidence="1" id="KW-0446">Lipid-binding</keyword>
<accession>A0ABS2RFP0</accession>
<protein>
    <submittedName>
        <fullName evidence="2">DegV family protein with EDD domain</fullName>
    </submittedName>
</protein>
<gene>
    <name evidence="2" type="ORF">JOE57_000740</name>
</gene>
<dbReference type="InterPro" id="IPR003797">
    <property type="entry name" value="DegV"/>
</dbReference>
<dbReference type="RefSeq" id="WP_204916451.1">
    <property type="nucleotide sequence ID" value="NZ_BAAAQP010000011.1"/>
</dbReference>
<organism evidence="2 3">
    <name type="scientific">Microlunatus panaciterrae</name>
    <dbReference type="NCBI Taxonomy" id="400768"/>
    <lineage>
        <taxon>Bacteria</taxon>
        <taxon>Bacillati</taxon>
        <taxon>Actinomycetota</taxon>
        <taxon>Actinomycetes</taxon>
        <taxon>Propionibacteriales</taxon>
        <taxon>Propionibacteriaceae</taxon>
        <taxon>Microlunatus</taxon>
    </lineage>
</organism>
<evidence type="ECO:0000313" key="2">
    <source>
        <dbReference type="EMBL" id="MBM7797819.1"/>
    </source>
</evidence>
<keyword evidence="3" id="KW-1185">Reference proteome</keyword>
<dbReference type="Gene3D" id="3.30.1180.10">
    <property type="match status" value="1"/>
</dbReference>
<evidence type="ECO:0000256" key="1">
    <source>
        <dbReference type="ARBA" id="ARBA00023121"/>
    </source>
</evidence>
<dbReference type="EMBL" id="JAFBCF010000001">
    <property type="protein sequence ID" value="MBM7797819.1"/>
    <property type="molecule type" value="Genomic_DNA"/>
</dbReference>
<dbReference type="PANTHER" id="PTHR33434:SF2">
    <property type="entry name" value="FATTY ACID-BINDING PROTEIN TM_1468"/>
    <property type="match status" value="1"/>
</dbReference>
<dbReference type="Proteomes" id="UP000704762">
    <property type="component" value="Unassembled WGS sequence"/>
</dbReference>
<proteinExistence type="predicted"/>
<dbReference type="Pfam" id="PF02645">
    <property type="entry name" value="DegV"/>
    <property type="match status" value="1"/>
</dbReference>
<comment type="caution">
    <text evidence="2">The sequence shown here is derived from an EMBL/GenBank/DDBJ whole genome shotgun (WGS) entry which is preliminary data.</text>
</comment>
<dbReference type="PROSITE" id="PS51482">
    <property type="entry name" value="DEGV"/>
    <property type="match status" value="1"/>
</dbReference>